<dbReference type="EMBL" id="JBHTBS010000001">
    <property type="protein sequence ID" value="MFC7335563.1"/>
    <property type="molecule type" value="Genomic_DNA"/>
</dbReference>
<keyword evidence="1" id="KW-0472">Membrane</keyword>
<protein>
    <submittedName>
        <fullName evidence="2">Uncharacterized protein</fullName>
    </submittedName>
</protein>
<gene>
    <name evidence="2" type="ORF">ACFQY0_00120</name>
</gene>
<evidence type="ECO:0000313" key="2">
    <source>
        <dbReference type="EMBL" id="MFC7335563.1"/>
    </source>
</evidence>
<keyword evidence="1" id="KW-0812">Transmembrane</keyword>
<organism evidence="2 3">
    <name type="scientific">Haloferula chungangensis</name>
    <dbReference type="NCBI Taxonomy" id="1048331"/>
    <lineage>
        <taxon>Bacteria</taxon>
        <taxon>Pseudomonadati</taxon>
        <taxon>Verrucomicrobiota</taxon>
        <taxon>Verrucomicrobiia</taxon>
        <taxon>Verrucomicrobiales</taxon>
        <taxon>Verrucomicrobiaceae</taxon>
        <taxon>Haloferula</taxon>
    </lineage>
</organism>
<keyword evidence="1" id="KW-1133">Transmembrane helix</keyword>
<dbReference type="Proteomes" id="UP001596472">
    <property type="component" value="Unassembled WGS sequence"/>
</dbReference>
<sequence length="175" mass="19463">MILTFENFETASLYVAQRRSEGYFARSLDSNCSHLWGPAPVNGARVLVSEEPIDEDSLEAPPLVWSRYLMPALNILTLAWLLSAALILLGLVMKSAQSPLDSRNGALDILVPVLIALFTLCPLVSLFMIWATREDRLRQPGESLRSPMALVTILLLLGDLESPLLYVLLFVLLHF</sequence>
<proteinExistence type="predicted"/>
<dbReference type="RefSeq" id="WP_379707793.1">
    <property type="nucleotide sequence ID" value="NZ_JBHTBS010000001.1"/>
</dbReference>
<comment type="caution">
    <text evidence="2">The sequence shown here is derived from an EMBL/GenBank/DDBJ whole genome shotgun (WGS) entry which is preliminary data.</text>
</comment>
<feature type="transmembrane region" description="Helical" evidence="1">
    <location>
        <begin position="105"/>
        <end position="130"/>
    </location>
</feature>
<feature type="transmembrane region" description="Helical" evidence="1">
    <location>
        <begin position="150"/>
        <end position="173"/>
    </location>
</feature>
<name>A0ABW2L2I5_9BACT</name>
<feature type="transmembrane region" description="Helical" evidence="1">
    <location>
        <begin position="68"/>
        <end position="93"/>
    </location>
</feature>
<keyword evidence="3" id="KW-1185">Reference proteome</keyword>
<evidence type="ECO:0000256" key="1">
    <source>
        <dbReference type="SAM" id="Phobius"/>
    </source>
</evidence>
<reference evidence="3" key="1">
    <citation type="journal article" date="2019" name="Int. J. Syst. Evol. Microbiol.">
        <title>The Global Catalogue of Microorganisms (GCM) 10K type strain sequencing project: providing services to taxonomists for standard genome sequencing and annotation.</title>
        <authorList>
            <consortium name="The Broad Institute Genomics Platform"/>
            <consortium name="The Broad Institute Genome Sequencing Center for Infectious Disease"/>
            <person name="Wu L."/>
            <person name="Ma J."/>
        </authorList>
    </citation>
    <scope>NUCLEOTIDE SEQUENCE [LARGE SCALE GENOMIC DNA]</scope>
    <source>
        <strain evidence="3">CGMCC 4.1467</strain>
    </source>
</reference>
<accession>A0ABW2L2I5</accession>
<evidence type="ECO:0000313" key="3">
    <source>
        <dbReference type="Proteomes" id="UP001596472"/>
    </source>
</evidence>